<evidence type="ECO:0000256" key="1">
    <source>
        <dbReference type="SAM" id="SignalP"/>
    </source>
</evidence>
<dbReference type="EMBL" id="JAFEUM010000007">
    <property type="protein sequence ID" value="MBM7037862.1"/>
    <property type="molecule type" value="Genomic_DNA"/>
</dbReference>
<dbReference type="RefSeq" id="WP_205159366.1">
    <property type="nucleotide sequence ID" value="NZ_JAFEUM010000007.1"/>
</dbReference>
<organism evidence="2 3">
    <name type="scientific">Vibrio ulleungensis</name>
    <dbReference type="NCBI Taxonomy" id="2807619"/>
    <lineage>
        <taxon>Bacteria</taxon>
        <taxon>Pseudomonadati</taxon>
        <taxon>Pseudomonadota</taxon>
        <taxon>Gammaproteobacteria</taxon>
        <taxon>Vibrionales</taxon>
        <taxon>Vibrionaceae</taxon>
        <taxon>Vibrio</taxon>
    </lineage>
</organism>
<keyword evidence="1" id="KW-0732">Signal</keyword>
<gene>
    <name evidence="2" type="ORF">JQC93_15740</name>
</gene>
<name>A0ABS2HP50_9VIBR</name>
<sequence>MTKKLLFLLLMLPSIAIACGLHQSTGFSMVTLPGSLDVFGAVVEARQHDRFNNQNKPINFQLFTVRSQLSKESKDQLEFVVFEAIRGHASDVNGTSITGKNSDITPQELVVITEWDVLDGIASGSISLSEAIKKNWIRLLGPVEKKQQFLHWVRQWQ</sequence>
<dbReference type="Proteomes" id="UP000809621">
    <property type="component" value="Unassembled WGS sequence"/>
</dbReference>
<dbReference type="PROSITE" id="PS51257">
    <property type="entry name" value="PROKAR_LIPOPROTEIN"/>
    <property type="match status" value="1"/>
</dbReference>
<evidence type="ECO:0000313" key="2">
    <source>
        <dbReference type="EMBL" id="MBM7037862.1"/>
    </source>
</evidence>
<comment type="caution">
    <text evidence="2">The sequence shown here is derived from an EMBL/GenBank/DDBJ whole genome shotgun (WGS) entry which is preliminary data.</text>
</comment>
<feature type="chain" id="PRO_5046227738" evidence="1">
    <location>
        <begin position="19"/>
        <end position="157"/>
    </location>
</feature>
<proteinExistence type="predicted"/>
<reference evidence="2 3" key="1">
    <citation type="submission" date="2021-02" db="EMBL/GenBank/DDBJ databases">
        <authorList>
            <person name="Park J.-S."/>
        </authorList>
    </citation>
    <scope>NUCLEOTIDE SEQUENCE [LARGE SCALE GENOMIC DNA]</scope>
    <source>
        <strain evidence="2 3">188UL20-2</strain>
    </source>
</reference>
<evidence type="ECO:0000313" key="3">
    <source>
        <dbReference type="Proteomes" id="UP000809621"/>
    </source>
</evidence>
<feature type="signal peptide" evidence="1">
    <location>
        <begin position="1"/>
        <end position="18"/>
    </location>
</feature>
<accession>A0ABS2HP50</accession>
<protein>
    <submittedName>
        <fullName evidence="2">Uncharacterized protein</fullName>
    </submittedName>
</protein>
<keyword evidence="3" id="KW-1185">Reference proteome</keyword>